<protein>
    <submittedName>
        <fullName evidence="2">Uncharacterized protein</fullName>
    </submittedName>
</protein>
<feature type="region of interest" description="Disordered" evidence="1">
    <location>
        <begin position="210"/>
        <end position="255"/>
    </location>
</feature>
<proteinExistence type="predicted"/>
<sequence length="294" mass="31404">MNRGDVIGEVDRDRREGVDSGTVGGQQVREDQRVGPAVGERVVHGLHQSVLGVGQAQQRETDRWRGVEVERSGQRASRPLVRAHGGIGVRSQVHLLDVGRLMGFDDLDESTGRRGREPCSQSGMAGHDGVDRRGEPVDIDPAGDRGDLLHHIGIGDIGACCPVTGQQYRVEVHPALQRQQRQDVVRWSVGRRQCGDVLRRQIHLTEVRRRVAADPRSGESGQGRHPAVGQVGHGDVVEDAGGPGDLGDEPGGVARAVDPGVDLECRCGVARIDPLVQLADPGDRGPVGHVGGPV</sequence>
<evidence type="ECO:0000313" key="2">
    <source>
        <dbReference type="EMBL" id="GGF13687.1"/>
    </source>
</evidence>
<evidence type="ECO:0000256" key="1">
    <source>
        <dbReference type="SAM" id="MobiDB-lite"/>
    </source>
</evidence>
<comment type="caution">
    <text evidence="2">The sequence shown here is derived from an EMBL/GenBank/DDBJ whole genome shotgun (WGS) entry which is preliminary data.</text>
</comment>
<organism evidence="2 3">
    <name type="scientific">Williamsia phyllosphaerae</name>
    <dbReference type="NCBI Taxonomy" id="885042"/>
    <lineage>
        <taxon>Bacteria</taxon>
        <taxon>Bacillati</taxon>
        <taxon>Actinomycetota</taxon>
        <taxon>Actinomycetes</taxon>
        <taxon>Mycobacteriales</taxon>
        <taxon>Nocardiaceae</taxon>
        <taxon>Williamsia</taxon>
    </lineage>
</organism>
<dbReference type="EMBL" id="BMCS01000001">
    <property type="protein sequence ID" value="GGF13687.1"/>
    <property type="molecule type" value="Genomic_DNA"/>
</dbReference>
<feature type="region of interest" description="Disordered" evidence="1">
    <location>
        <begin position="109"/>
        <end position="133"/>
    </location>
</feature>
<dbReference type="Proteomes" id="UP000632454">
    <property type="component" value="Unassembled WGS sequence"/>
</dbReference>
<gene>
    <name evidence="2" type="ORF">GCM10007298_07030</name>
</gene>
<keyword evidence="3" id="KW-1185">Reference proteome</keyword>
<feature type="region of interest" description="Disordered" evidence="1">
    <location>
        <begin position="1"/>
        <end position="34"/>
    </location>
</feature>
<reference evidence="3" key="1">
    <citation type="journal article" date="2019" name="Int. J. Syst. Evol. Microbiol.">
        <title>The Global Catalogue of Microorganisms (GCM) 10K type strain sequencing project: providing services to taxonomists for standard genome sequencing and annotation.</title>
        <authorList>
            <consortium name="The Broad Institute Genomics Platform"/>
            <consortium name="The Broad Institute Genome Sequencing Center for Infectious Disease"/>
            <person name="Wu L."/>
            <person name="Ma J."/>
        </authorList>
    </citation>
    <scope>NUCLEOTIDE SEQUENCE [LARGE SCALE GENOMIC DNA]</scope>
    <source>
        <strain evidence="3">CCM 7855</strain>
    </source>
</reference>
<feature type="compositionally biased region" description="Basic and acidic residues" evidence="1">
    <location>
        <begin position="9"/>
        <end position="18"/>
    </location>
</feature>
<evidence type="ECO:0000313" key="3">
    <source>
        <dbReference type="Proteomes" id="UP000632454"/>
    </source>
</evidence>
<name>A0ABQ1UAY9_9NOCA</name>
<accession>A0ABQ1UAY9</accession>